<keyword evidence="1" id="KW-0812">Transmembrane</keyword>
<protein>
    <submittedName>
        <fullName evidence="2">Uncharacterized protein</fullName>
    </submittedName>
</protein>
<keyword evidence="1" id="KW-0472">Membrane</keyword>
<reference evidence="2" key="1">
    <citation type="journal article" date="2021" name="Proc. Natl. Acad. Sci. U.S.A.">
        <title>A Catalog of Tens of Thousands of Viruses from Human Metagenomes Reveals Hidden Associations with Chronic Diseases.</title>
        <authorList>
            <person name="Tisza M.J."/>
            <person name="Buck C.B."/>
        </authorList>
    </citation>
    <scope>NUCLEOTIDE SEQUENCE</scope>
    <source>
        <strain evidence="2">CtzyI3</strain>
    </source>
</reference>
<dbReference type="EMBL" id="BK014931">
    <property type="protein sequence ID" value="DAD83255.1"/>
    <property type="molecule type" value="Genomic_DNA"/>
</dbReference>
<name>A0A8S5MMI2_9CAUD</name>
<organism evidence="2">
    <name type="scientific">Myoviridae sp. ctzyI3</name>
    <dbReference type="NCBI Taxonomy" id="2826722"/>
    <lineage>
        <taxon>Viruses</taxon>
        <taxon>Duplodnaviria</taxon>
        <taxon>Heunggongvirae</taxon>
        <taxon>Uroviricota</taxon>
        <taxon>Caudoviricetes</taxon>
    </lineage>
</organism>
<feature type="transmembrane region" description="Helical" evidence="1">
    <location>
        <begin position="146"/>
        <end position="165"/>
    </location>
</feature>
<evidence type="ECO:0000256" key="1">
    <source>
        <dbReference type="SAM" id="Phobius"/>
    </source>
</evidence>
<proteinExistence type="predicted"/>
<sequence>MERSSFSNRHFAGAISAGMLSIVLLLSSCAASRENRTVVRSGSLQRSGTEVITSAKDPMRMASLALEPERLRMIASLPEGIGVQKQENGLNLRIESDGEGGVNVTAQTEGKQEITIERTFAENSETDETLKEETTPSPSFWERAKIKIIGLCLICLLLLTGSRWLKSKLKNNLN</sequence>
<evidence type="ECO:0000313" key="2">
    <source>
        <dbReference type="EMBL" id="DAD83255.1"/>
    </source>
</evidence>
<accession>A0A8S5MMI2</accession>
<keyword evidence="1" id="KW-1133">Transmembrane helix</keyword>